<evidence type="ECO:0000256" key="3">
    <source>
        <dbReference type="ARBA" id="ARBA00021539"/>
    </source>
</evidence>
<organism evidence="11 12">
    <name type="scientific">Sphingomonas trueperi</name>
    <dbReference type="NCBI Taxonomy" id="53317"/>
    <lineage>
        <taxon>Bacteria</taxon>
        <taxon>Pseudomonadati</taxon>
        <taxon>Pseudomonadota</taxon>
        <taxon>Alphaproteobacteria</taxon>
        <taxon>Sphingomonadales</taxon>
        <taxon>Sphingomonadaceae</taxon>
        <taxon>Sphingomonas</taxon>
    </lineage>
</organism>
<sequence length="184" mass="19482">MTGQPEAGESGFTLIELMISLGLFALIAVAGLALVDGILRVNGRTEARLDRLAALQRTMFVLTSDLDQVASGPIEGRGDQLSFVRSAPGTGGTATPVRYAVAGGTLVRAAPAPQLLLPGVVTARWRFWDGAWIDRWPVDDSKEAKARWPRAIALDVQAAGPGGTPVALHRVVTLPLRAQDPQPE</sequence>
<dbReference type="EMBL" id="JAATJB010000005">
    <property type="protein sequence ID" value="NJB97700.1"/>
    <property type="molecule type" value="Genomic_DNA"/>
</dbReference>
<dbReference type="InterPro" id="IPR010055">
    <property type="entry name" value="T2SS_protein-GspJ"/>
</dbReference>
<evidence type="ECO:0000256" key="10">
    <source>
        <dbReference type="SAM" id="Phobius"/>
    </source>
</evidence>
<keyword evidence="8 10" id="KW-1133">Transmembrane helix</keyword>
<evidence type="ECO:0000256" key="4">
    <source>
        <dbReference type="ARBA" id="ARBA00022475"/>
    </source>
</evidence>
<dbReference type="PANTHER" id="PTHR39583">
    <property type="entry name" value="TYPE II SECRETION SYSTEM PROTEIN J-RELATED"/>
    <property type="match status" value="1"/>
</dbReference>
<keyword evidence="6" id="KW-0997">Cell inner membrane</keyword>
<dbReference type="PANTHER" id="PTHR39583:SF2">
    <property type="entry name" value="TYPE II SECRETION SYSTEM PROTEIN J"/>
    <property type="match status" value="1"/>
</dbReference>
<evidence type="ECO:0000256" key="7">
    <source>
        <dbReference type="ARBA" id="ARBA00022692"/>
    </source>
</evidence>
<dbReference type="NCBIfam" id="TIGR02532">
    <property type="entry name" value="IV_pilin_GFxxxE"/>
    <property type="match status" value="1"/>
</dbReference>
<dbReference type="RefSeq" id="WP_125971954.1">
    <property type="nucleotide sequence ID" value="NZ_BAAADY010000006.1"/>
</dbReference>
<evidence type="ECO:0000256" key="9">
    <source>
        <dbReference type="ARBA" id="ARBA00023136"/>
    </source>
</evidence>
<proteinExistence type="inferred from homology"/>
<dbReference type="InterPro" id="IPR051621">
    <property type="entry name" value="T2SS_protein_J"/>
</dbReference>
<dbReference type="Proteomes" id="UP000531251">
    <property type="component" value="Unassembled WGS sequence"/>
</dbReference>
<dbReference type="Pfam" id="PF07963">
    <property type="entry name" value="N_methyl"/>
    <property type="match status" value="1"/>
</dbReference>
<name>A0A7X5Y0U1_9SPHN</name>
<comment type="subcellular location">
    <subcellularLocation>
        <location evidence="1">Cell inner membrane</location>
        <topology evidence="1">Single-pass membrane protein</topology>
    </subcellularLocation>
</comment>
<dbReference type="GO" id="GO:0015627">
    <property type="term" value="C:type II protein secretion system complex"/>
    <property type="evidence" value="ECO:0007669"/>
    <property type="project" value="InterPro"/>
</dbReference>
<dbReference type="GO" id="GO:0005886">
    <property type="term" value="C:plasma membrane"/>
    <property type="evidence" value="ECO:0007669"/>
    <property type="project" value="UniProtKB-SubCell"/>
</dbReference>
<dbReference type="AlphaFoldDB" id="A0A7X5Y0U1"/>
<dbReference type="InterPro" id="IPR045584">
    <property type="entry name" value="Pilin-like"/>
</dbReference>
<comment type="similarity">
    <text evidence="2">Belongs to the GSP J family.</text>
</comment>
<keyword evidence="4" id="KW-1003">Cell membrane</keyword>
<keyword evidence="12" id="KW-1185">Reference proteome</keyword>
<dbReference type="InterPro" id="IPR012902">
    <property type="entry name" value="N_methyl_site"/>
</dbReference>
<accession>A0A7X5Y0U1</accession>
<evidence type="ECO:0000313" key="12">
    <source>
        <dbReference type="Proteomes" id="UP000531251"/>
    </source>
</evidence>
<dbReference type="SUPFAM" id="SSF54523">
    <property type="entry name" value="Pili subunits"/>
    <property type="match status" value="1"/>
</dbReference>
<evidence type="ECO:0000256" key="1">
    <source>
        <dbReference type="ARBA" id="ARBA00004377"/>
    </source>
</evidence>
<protein>
    <recommendedName>
        <fullName evidence="3">Type II secretion system protein J</fullName>
    </recommendedName>
</protein>
<keyword evidence="7 10" id="KW-0812">Transmembrane</keyword>
<dbReference type="PROSITE" id="PS00409">
    <property type="entry name" value="PROKAR_NTER_METHYL"/>
    <property type="match status" value="1"/>
</dbReference>
<keyword evidence="9 10" id="KW-0472">Membrane</keyword>
<dbReference type="GO" id="GO:0015628">
    <property type="term" value="P:protein secretion by the type II secretion system"/>
    <property type="evidence" value="ECO:0007669"/>
    <property type="project" value="InterPro"/>
</dbReference>
<evidence type="ECO:0000256" key="8">
    <source>
        <dbReference type="ARBA" id="ARBA00022989"/>
    </source>
</evidence>
<gene>
    <name evidence="11" type="ORF">GGR89_002015</name>
</gene>
<keyword evidence="5" id="KW-0488">Methylation</keyword>
<comment type="caution">
    <text evidence="11">The sequence shown here is derived from an EMBL/GenBank/DDBJ whole genome shotgun (WGS) entry which is preliminary data.</text>
</comment>
<reference evidence="11 12" key="1">
    <citation type="submission" date="2020-03" db="EMBL/GenBank/DDBJ databases">
        <title>Genomic Encyclopedia of Type Strains, Phase IV (KMG-IV): sequencing the most valuable type-strain genomes for metagenomic binning, comparative biology and taxonomic classification.</title>
        <authorList>
            <person name="Goeker M."/>
        </authorList>
    </citation>
    <scope>NUCLEOTIDE SEQUENCE [LARGE SCALE GENOMIC DNA]</scope>
    <source>
        <strain evidence="11 12">DSM 7225</strain>
    </source>
</reference>
<feature type="transmembrane region" description="Helical" evidence="10">
    <location>
        <begin position="12"/>
        <end position="35"/>
    </location>
</feature>
<evidence type="ECO:0000313" key="11">
    <source>
        <dbReference type="EMBL" id="NJB97700.1"/>
    </source>
</evidence>
<evidence type="ECO:0000256" key="6">
    <source>
        <dbReference type="ARBA" id="ARBA00022519"/>
    </source>
</evidence>
<evidence type="ECO:0000256" key="5">
    <source>
        <dbReference type="ARBA" id="ARBA00022481"/>
    </source>
</evidence>
<evidence type="ECO:0000256" key="2">
    <source>
        <dbReference type="ARBA" id="ARBA00011084"/>
    </source>
</evidence>
<dbReference type="Pfam" id="PF11612">
    <property type="entry name" value="T2SSJ"/>
    <property type="match status" value="1"/>
</dbReference>